<dbReference type="InterPro" id="IPR020798">
    <property type="entry name" value="Ribosomal_uL16_CS"/>
</dbReference>
<feature type="region of interest" description="Disordered" evidence="5">
    <location>
        <begin position="219"/>
        <end position="253"/>
    </location>
</feature>
<keyword evidence="2 4" id="KW-0689">Ribosomal protein</keyword>
<dbReference type="InterPro" id="IPR016180">
    <property type="entry name" value="Ribosomal_uL16_dom"/>
</dbReference>
<dbReference type="CDD" id="cd01433">
    <property type="entry name" value="Ribosomal_L16_L10e"/>
    <property type="match status" value="1"/>
</dbReference>
<dbReference type="GO" id="GO:0019843">
    <property type="term" value="F:rRNA binding"/>
    <property type="evidence" value="ECO:0007669"/>
    <property type="project" value="InterPro"/>
</dbReference>
<dbReference type="PROSITE" id="PS00701">
    <property type="entry name" value="RIBOSOMAL_L16_2"/>
    <property type="match status" value="1"/>
</dbReference>
<dbReference type="FunFam" id="3.90.1170.10:FF:000003">
    <property type="entry name" value="54S ribosomal protein L16, mitochondrial"/>
    <property type="match status" value="1"/>
</dbReference>
<protein>
    <submittedName>
        <fullName evidence="6">Uncharacterized protein</fullName>
    </submittedName>
</protein>
<evidence type="ECO:0000313" key="7">
    <source>
        <dbReference type="Proteomes" id="UP000037136"/>
    </source>
</evidence>
<keyword evidence="7" id="KW-1185">Reference proteome</keyword>
<dbReference type="EMBL" id="LAZP02000043">
    <property type="protein sequence ID" value="PFH62064.1"/>
    <property type="molecule type" value="Genomic_DNA"/>
</dbReference>
<dbReference type="SUPFAM" id="SSF54686">
    <property type="entry name" value="Ribosomal protein L16p/L10e"/>
    <property type="match status" value="1"/>
</dbReference>
<dbReference type="GO" id="GO:0003735">
    <property type="term" value="F:structural constituent of ribosome"/>
    <property type="evidence" value="ECO:0007669"/>
    <property type="project" value="InterPro"/>
</dbReference>
<evidence type="ECO:0000256" key="4">
    <source>
        <dbReference type="RuleBase" id="RU004413"/>
    </source>
</evidence>
<dbReference type="PANTHER" id="PTHR12220:SF13">
    <property type="entry name" value="LARGE RIBOSOMAL SUBUNIT PROTEIN UL16M"/>
    <property type="match status" value="1"/>
</dbReference>
<gene>
    <name evidence="6" type="ORF">XA68_15272</name>
</gene>
<reference evidence="6 7" key="1">
    <citation type="journal article" date="2015" name="BMC Genomics">
        <title>Gene expression during zombie ant biting behavior reflects the complexity underlying fungal parasitic behavioral manipulation.</title>
        <authorList>
            <person name="de Bekker C."/>
            <person name="Ohm R.A."/>
            <person name="Loreto R.G."/>
            <person name="Sebastian A."/>
            <person name="Albert I."/>
            <person name="Merrow M."/>
            <person name="Brachmann A."/>
            <person name="Hughes D.P."/>
        </authorList>
    </citation>
    <scope>NUCLEOTIDE SEQUENCE [LARGE SCALE GENOMIC DNA]</scope>
    <source>
        <strain evidence="6 7">SC16a</strain>
    </source>
</reference>
<dbReference type="AlphaFoldDB" id="A0A2A9PLG8"/>
<dbReference type="GO" id="GO:0005762">
    <property type="term" value="C:mitochondrial large ribosomal subunit"/>
    <property type="evidence" value="ECO:0007669"/>
    <property type="project" value="TreeGrafter"/>
</dbReference>
<dbReference type="PRINTS" id="PR00060">
    <property type="entry name" value="RIBOSOMALL16"/>
</dbReference>
<feature type="compositionally biased region" description="Low complexity" evidence="5">
    <location>
        <begin position="224"/>
        <end position="244"/>
    </location>
</feature>
<comment type="caution">
    <text evidence="6">The sequence shown here is derived from an EMBL/GenBank/DDBJ whole genome shotgun (WGS) entry which is preliminary data.</text>
</comment>
<dbReference type="Gene3D" id="3.90.1170.10">
    <property type="entry name" value="Ribosomal protein L10e/L16"/>
    <property type="match status" value="1"/>
</dbReference>
<organism evidence="6 7">
    <name type="scientific">Ophiocordyceps unilateralis</name>
    <name type="common">Zombie-ant fungus</name>
    <name type="synonym">Torrubia unilateralis</name>
    <dbReference type="NCBI Taxonomy" id="268505"/>
    <lineage>
        <taxon>Eukaryota</taxon>
        <taxon>Fungi</taxon>
        <taxon>Dikarya</taxon>
        <taxon>Ascomycota</taxon>
        <taxon>Pezizomycotina</taxon>
        <taxon>Sordariomycetes</taxon>
        <taxon>Hypocreomycetidae</taxon>
        <taxon>Hypocreales</taxon>
        <taxon>Ophiocordycipitaceae</taxon>
        <taxon>Ophiocordyceps</taxon>
    </lineage>
</organism>
<evidence type="ECO:0000256" key="3">
    <source>
        <dbReference type="ARBA" id="ARBA00023274"/>
    </source>
</evidence>
<dbReference type="InterPro" id="IPR000114">
    <property type="entry name" value="Ribosomal_uL16_bact-type"/>
</dbReference>
<dbReference type="NCBIfam" id="TIGR01164">
    <property type="entry name" value="rplP_bact"/>
    <property type="match status" value="1"/>
</dbReference>
<evidence type="ECO:0000256" key="5">
    <source>
        <dbReference type="SAM" id="MobiDB-lite"/>
    </source>
</evidence>
<reference evidence="6 7" key="2">
    <citation type="journal article" date="2017" name="Sci. Rep.">
        <title>Ant-infecting Ophiocordyceps genomes reveal a high diversity of potential behavioral manipulation genes and a possible major role for enterotoxins.</title>
        <authorList>
            <person name="de Bekker C."/>
            <person name="Ohm R.A."/>
            <person name="Evans H.C."/>
            <person name="Brachmann A."/>
            <person name="Hughes D.P."/>
        </authorList>
    </citation>
    <scope>NUCLEOTIDE SEQUENCE [LARGE SCALE GENOMIC DNA]</scope>
    <source>
        <strain evidence="6 7">SC16a</strain>
    </source>
</reference>
<dbReference type="Pfam" id="PF00252">
    <property type="entry name" value="Ribosomal_L16"/>
    <property type="match status" value="1"/>
</dbReference>
<keyword evidence="3 4" id="KW-0687">Ribonucleoprotein</keyword>
<evidence type="ECO:0000313" key="6">
    <source>
        <dbReference type="EMBL" id="PFH62064.1"/>
    </source>
</evidence>
<evidence type="ECO:0000256" key="1">
    <source>
        <dbReference type="ARBA" id="ARBA00008931"/>
    </source>
</evidence>
<sequence>MRPTSNVSLTRALQGLRISLPALFQNRQLPIAISSKALGIGQRLKNARQFSTTRAVLGTWLEPKKDRNKKMAKGRPRVRTGGSTKGTTVVWGDWGLRLVDHHRRISAKLLKTAADTINTRLRGERFRLYKRKCANVGVFTSGNEVRMGKGKGSFDHWATRMSVNQILFELKGRVHEQVVRDAFRLAGNKLPGQWEFVKKGEPPVVGLVKLDGITLEDLRRPRRATAPAAAAPEPSAPSPVTEEATVSTTAGSP</sequence>
<dbReference type="OrthoDB" id="268521at2759"/>
<dbReference type="STRING" id="268505.A0A2A9PLG8"/>
<dbReference type="InterPro" id="IPR036920">
    <property type="entry name" value="Ribosomal_uL16_sf"/>
</dbReference>
<dbReference type="Proteomes" id="UP000037136">
    <property type="component" value="Unassembled WGS sequence"/>
</dbReference>
<evidence type="ECO:0000256" key="2">
    <source>
        <dbReference type="ARBA" id="ARBA00022980"/>
    </source>
</evidence>
<dbReference type="InterPro" id="IPR047873">
    <property type="entry name" value="Ribosomal_uL16"/>
</dbReference>
<name>A0A2A9PLG8_OPHUN</name>
<proteinExistence type="inferred from homology"/>
<comment type="similarity">
    <text evidence="1 4">Belongs to the universal ribosomal protein uL16 family.</text>
</comment>
<dbReference type="GO" id="GO:0032543">
    <property type="term" value="P:mitochondrial translation"/>
    <property type="evidence" value="ECO:0007669"/>
    <property type="project" value="TreeGrafter"/>
</dbReference>
<dbReference type="PANTHER" id="PTHR12220">
    <property type="entry name" value="50S/60S RIBOSOMAL PROTEIN L16"/>
    <property type="match status" value="1"/>
</dbReference>
<accession>A0A2A9PLG8</accession>